<dbReference type="SUPFAM" id="SSF52540">
    <property type="entry name" value="P-loop containing nucleoside triphosphate hydrolases"/>
    <property type="match status" value="1"/>
</dbReference>
<dbReference type="Proteomes" id="UP000066049">
    <property type="component" value="Chromosome"/>
</dbReference>
<feature type="domain" description="AAA" evidence="1">
    <location>
        <begin position="18"/>
        <end position="133"/>
    </location>
</feature>
<dbReference type="InterPro" id="IPR011335">
    <property type="entry name" value="Restrct_endonuc-II-like"/>
</dbReference>
<dbReference type="EMBL" id="CP012541">
    <property type="protein sequence ID" value="ALF46789.1"/>
    <property type="molecule type" value="Genomic_DNA"/>
</dbReference>
<proteinExistence type="predicted"/>
<dbReference type="SUPFAM" id="SSF52980">
    <property type="entry name" value="Restriction endonuclease-like"/>
    <property type="match status" value="1"/>
</dbReference>
<evidence type="ECO:0000259" key="2">
    <source>
        <dbReference type="Pfam" id="PF13635"/>
    </source>
</evidence>
<dbReference type="RefSeq" id="WP_054195896.1">
    <property type="nucleotide sequence ID" value="NZ_CP012541.1"/>
</dbReference>
<dbReference type="Pfam" id="PF13173">
    <property type="entry name" value="AAA_14"/>
    <property type="match status" value="1"/>
</dbReference>
<dbReference type="PANTHER" id="PTHR43566:SF2">
    <property type="entry name" value="DUF4143 DOMAIN-CONTAINING PROTEIN"/>
    <property type="match status" value="1"/>
</dbReference>
<name>A0A0M4TLF8_9BACT</name>
<dbReference type="InterPro" id="IPR027417">
    <property type="entry name" value="P-loop_NTPase"/>
</dbReference>
<dbReference type="AlphaFoldDB" id="A0A0M4TLF8"/>
<evidence type="ECO:0000313" key="3">
    <source>
        <dbReference type="EMBL" id="ALF46789.1"/>
    </source>
</evidence>
<reference evidence="4" key="1">
    <citation type="submission" date="2015-08" db="EMBL/GenBank/DDBJ databases">
        <title>Comparative genomics of the Campylobacter concisus group.</title>
        <authorList>
            <person name="Miller W.G."/>
            <person name="Yee E."/>
            <person name="Chapman M.H."/>
            <person name="Huynh S."/>
            <person name="Bono J.L."/>
            <person name="On S.L.W."/>
            <person name="St Leger J."/>
            <person name="Foster G."/>
            <person name="Parker C.T."/>
        </authorList>
    </citation>
    <scope>NUCLEOTIDE SEQUENCE [LARGE SCALE GENOMIC DNA]</scope>
    <source>
        <strain evidence="4">ATCC 33237</strain>
    </source>
</reference>
<dbReference type="KEGG" id="ccoc:CCON33237_0061"/>
<organism evidence="3 4">
    <name type="scientific">Campylobacter concisus</name>
    <dbReference type="NCBI Taxonomy" id="199"/>
    <lineage>
        <taxon>Bacteria</taxon>
        <taxon>Pseudomonadati</taxon>
        <taxon>Campylobacterota</taxon>
        <taxon>Epsilonproteobacteria</taxon>
        <taxon>Campylobacterales</taxon>
        <taxon>Campylobacteraceae</taxon>
        <taxon>Campylobacter</taxon>
    </lineage>
</organism>
<dbReference type="InterPro" id="IPR025420">
    <property type="entry name" value="DUF4143"/>
</dbReference>
<sequence>MYIKRAIANEIKEYMKSFPVLLISGARQVGKSTLALNLDIPNYITLDDINIYESARNDPKGFIEHCNKPIVIDEIQRVPILLLAIKEFIDKDRTNGQFVLTGSANLKGFKDISDSLAGRIGIVELYPLSQKELSHSDENLIDILSGDISHLSLKKYDNEGLSEKIINGGYPEITKINSEKSKYLWFSSYIRTYIESDAKEIGNIRNLDKFITMYRLCMLRSGNIFNKNELCLESGLDNKTFDGYFSVLEHTYQIQKLQPYFNNALKRLIKTPKIFATDTGVLAHLLQISSAQELANSPYKGAIYETFVFDELLKANTSSKKRANIYYYRTSDQKEIDFILEISGRLIAIEVKSSKTISKDDFKHIYHLKENLQSKFYKGIVFYTGDTAMKLDDDMFALPFGFMG</sequence>
<dbReference type="Pfam" id="PF13635">
    <property type="entry name" value="DUF4143"/>
    <property type="match status" value="1"/>
</dbReference>
<dbReference type="PANTHER" id="PTHR43566">
    <property type="entry name" value="CONSERVED PROTEIN"/>
    <property type="match status" value="1"/>
</dbReference>
<evidence type="ECO:0000313" key="4">
    <source>
        <dbReference type="Proteomes" id="UP000066049"/>
    </source>
</evidence>
<accession>A0A0M4TLF8</accession>
<dbReference type="PATRIC" id="fig|199.248.peg.70"/>
<protein>
    <submittedName>
        <fullName evidence="3">ATPase, AAA family (DUF4143 domain)</fullName>
    </submittedName>
</protein>
<gene>
    <name evidence="3" type="ORF">CCON33237_0061</name>
</gene>
<dbReference type="GeneID" id="28661725"/>
<dbReference type="InterPro" id="IPR041682">
    <property type="entry name" value="AAA_14"/>
</dbReference>
<feature type="domain" description="DUF4143" evidence="2">
    <location>
        <begin position="195"/>
        <end position="354"/>
    </location>
</feature>
<evidence type="ECO:0000259" key="1">
    <source>
        <dbReference type="Pfam" id="PF13173"/>
    </source>
</evidence>